<evidence type="ECO:0000256" key="1">
    <source>
        <dbReference type="ARBA" id="ARBA00023242"/>
    </source>
</evidence>
<organism evidence="3 4">
    <name type="scientific">Septoria linicola</name>
    <dbReference type="NCBI Taxonomy" id="215465"/>
    <lineage>
        <taxon>Eukaryota</taxon>
        <taxon>Fungi</taxon>
        <taxon>Dikarya</taxon>
        <taxon>Ascomycota</taxon>
        <taxon>Pezizomycotina</taxon>
        <taxon>Dothideomycetes</taxon>
        <taxon>Dothideomycetidae</taxon>
        <taxon>Mycosphaerellales</taxon>
        <taxon>Mycosphaerellaceae</taxon>
        <taxon>Septoria</taxon>
    </lineage>
</organism>
<name>A0A9Q9ALL4_9PEZI</name>
<dbReference type="GO" id="GO:0008270">
    <property type="term" value="F:zinc ion binding"/>
    <property type="evidence" value="ECO:0007669"/>
    <property type="project" value="InterPro"/>
</dbReference>
<dbReference type="GO" id="GO:0006351">
    <property type="term" value="P:DNA-templated transcription"/>
    <property type="evidence" value="ECO:0007669"/>
    <property type="project" value="InterPro"/>
</dbReference>
<dbReference type="Proteomes" id="UP001056384">
    <property type="component" value="Chromosome 1"/>
</dbReference>
<dbReference type="AlphaFoldDB" id="A0A9Q9ALL4"/>
<proteinExistence type="predicted"/>
<dbReference type="CDD" id="cd12148">
    <property type="entry name" value="fungal_TF_MHR"/>
    <property type="match status" value="1"/>
</dbReference>
<dbReference type="OrthoDB" id="3648506at2759"/>
<dbReference type="InterPro" id="IPR053187">
    <property type="entry name" value="Notoamide_regulator"/>
</dbReference>
<dbReference type="Pfam" id="PF04082">
    <property type="entry name" value="Fungal_trans"/>
    <property type="match status" value="1"/>
</dbReference>
<dbReference type="PANTHER" id="PTHR47256:SF3">
    <property type="entry name" value="ZN(II)2CYS6 TRANSCRIPTION FACTOR (EUROFUNG)"/>
    <property type="match status" value="1"/>
</dbReference>
<evidence type="ECO:0000313" key="4">
    <source>
        <dbReference type="Proteomes" id="UP001056384"/>
    </source>
</evidence>
<evidence type="ECO:0000313" key="3">
    <source>
        <dbReference type="EMBL" id="USW48700.1"/>
    </source>
</evidence>
<keyword evidence="1" id="KW-0539">Nucleus</keyword>
<sequence>MVLDPNSSRQFVLDVQDFHMFRHRIVELPRLEPLLARATLLQYPPSRQPVDQGSGGAWDYDDTPPYSVPARPWINITADDEAISHLVSVFFAWINPTWRFVEQDLFLQAMRSRNTRSDFCSPLLVNSICAIASLQSEHELAFAPNNRDRIGRGQHFHEEAVRLWAKEEYRPSLTNAQALCILSLDANYRAKDRLGLSLVPIAVHLNNQMPLHCDEEQYETHDTEKHDFARVRLSVYWTVITTHIIMRLAFMSEMTIKPRSIRHPKINDTFNDEVEMWTAYPFSKSIVPHRPTLYLLERCKLAILFQEMHDLIFAKTSKAVVNREFMNAVESLAMKMDQWHQHLPFELQYDWPMSVAVLELHASYIAFSMVLRLVARNRCLQDRENAGDSPESGDSARTALDMSRLAQHSLDKALSFAYQAAQALRDFRQRYGLKVTPAWLLQLQAVAASVLMLDPVLTQPSDNITSPAAAETLAAESESRTIRDSHTAFDEVFRCLLGSGVEVMISRGIARMTYHTALEQKIELSRSTRTMLKIMSDTAWKPSDLSLLNSMFPDFTTTKGEDSDGRLTQLLEKWEKLDI</sequence>
<keyword evidence="4" id="KW-1185">Reference proteome</keyword>
<accession>A0A9Q9ALL4</accession>
<dbReference type="EMBL" id="CP099418">
    <property type="protein sequence ID" value="USW48700.1"/>
    <property type="molecule type" value="Genomic_DNA"/>
</dbReference>
<evidence type="ECO:0000259" key="2">
    <source>
        <dbReference type="Pfam" id="PF04082"/>
    </source>
</evidence>
<gene>
    <name evidence="3" type="ORF">Slin15195_G020190</name>
</gene>
<dbReference type="GO" id="GO:0003677">
    <property type="term" value="F:DNA binding"/>
    <property type="evidence" value="ECO:0007669"/>
    <property type="project" value="InterPro"/>
</dbReference>
<dbReference type="InterPro" id="IPR007219">
    <property type="entry name" value="XnlR_reg_dom"/>
</dbReference>
<dbReference type="PANTHER" id="PTHR47256">
    <property type="entry name" value="ZN(II)2CYS6 TRANSCRIPTION FACTOR (EUROFUNG)-RELATED"/>
    <property type="match status" value="1"/>
</dbReference>
<reference evidence="3" key="1">
    <citation type="submission" date="2022-06" db="EMBL/GenBank/DDBJ databases">
        <title>Complete genome sequences of two strains of the flax pathogen Septoria linicola.</title>
        <authorList>
            <person name="Lapalu N."/>
            <person name="Simon A."/>
            <person name="Demenou B."/>
            <person name="Paumier D."/>
            <person name="Guillot M.-P."/>
            <person name="Gout L."/>
            <person name="Valade R."/>
        </authorList>
    </citation>
    <scope>NUCLEOTIDE SEQUENCE</scope>
    <source>
        <strain evidence="3">SE15195</strain>
    </source>
</reference>
<feature type="domain" description="Xylanolytic transcriptional activator regulatory" evidence="2">
    <location>
        <begin position="88"/>
        <end position="280"/>
    </location>
</feature>
<protein>
    <recommendedName>
        <fullName evidence="2">Xylanolytic transcriptional activator regulatory domain-containing protein</fullName>
    </recommendedName>
</protein>